<dbReference type="Gene3D" id="3.40.50.300">
    <property type="entry name" value="P-loop containing nucleotide triphosphate hydrolases"/>
    <property type="match status" value="2"/>
</dbReference>
<keyword evidence="2" id="KW-0238">DNA-binding</keyword>
<dbReference type="PANTHER" id="PTHR13710:SF105">
    <property type="entry name" value="ATP-DEPENDENT DNA HELICASE Q1"/>
    <property type="match status" value="1"/>
</dbReference>
<keyword evidence="7" id="KW-1185">Reference proteome</keyword>
<sequence length="181" mass="20742">IMQNTNFKQHLILFCIDEAHLIQRWAPNFRPAFNDIGALARGYLSETMPILALTATCAPGQATTALSSKYSQLLDYLRCGRKTVIHVQTFPIAYDIYEFLWDYIPKDKSPLRRMRMYHALCTDEYNRETFGLVDSYPELQIVIATVGFSQGINCKMILDSISWSFPSTLDEFVQAQGRNGR</sequence>
<dbReference type="PANTHER" id="PTHR13710">
    <property type="entry name" value="DNA HELICASE RECQ FAMILY MEMBER"/>
    <property type="match status" value="1"/>
</dbReference>
<evidence type="ECO:0000256" key="1">
    <source>
        <dbReference type="ARBA" id="ARBA00005446"/>
    </source>
</evidence>
<dbReference type="GO" id="GO:0005694">
    <property type="term" value="C:chromosome"/>
    <property type="evidence" value="ECO:0007669"/>
    <property type="project" value="TreeGrafter"/>
</dbReference>
<proteinExistence type="inferred from homology"/>
<feature type="non-terminal residue" evidence="6">
    <location>
        <position position="181"/>
    </location>
</feature>
<evidence type="ECO:0000256" key="5">
    <source>
        <dbReference type="ARBA" id="ARBA00034808"/>
    </source>
</evidence>
<dbReference type="EMBL" id="ML181032">
    <property type="protein sequence ID" value="THU76266.1"/>
    <property type="molecule type" value="Genomic_DNA"/>
</dbReference>
<name>A0A4S8KL30_DENBC</name>
<accession>A0A4S8KL30</accession>
<dbReference type="GO" id="GO:0003677">
    <property type="term" value="F:DNA binding"/>
    <property type="evidence" value="ECO:0007669"/>
    <property type="project" value="UniProtKB-KW"/>
</dbReference>
<organism evidence="6 7">
    <name type="scientific">Dendrothele bispora (strain CBS 962.96)</name>
    <dbReference type="NCBI Taxonomy" id="1314807"/>
    <lineage>
        <taxon>Eukaryota</taxon>
        <taxon>Fungi</taxon>
        <taxon>Dikarya</taxon>
        <taxon>Basidiomycota</taxon>
        <taxon>Agaricomycotina</taxon>
        <taxon>Agaricomycetes</taxon>
        <taxon>Agaricomycetidae</taxon>
        <taxon>Agaricales</taxon>
        <taxon>Agaricales incertae sedis</taxon>
        <taxon>Dendrothele</taxon>
    </lineage>
</organism>
<keyword evidence="3" id="KW-0413">Isomerase</keyword>
<dbReference type="AlphaFoldDB" id="A0A4S8KL30"/>
<dbReference type="EC" id="5.6.2.4" evidence="5"/>
<evidence type="ECO:0000313" key="7">
    <source>
        <dbReference type="Proteomes" id="UP000297245"/>
    </source>
</evidence>
<dbReference type="GO" id="GO:0009378">
    <property type="term" value="F:four-way junction helicase activity"/>
    <property type="evidence" value="ECO:0007669"/>
    <property type="project" value="TreeGrafter"/>
</dbReference>
<dbReference type="SUPFAM" id="SSF52540">
    <property type="entry name" value="P-loop containing nucleoside triphosphate hydrolases"/>
    <property type="match status" value="1"/>
</dbReference>
<gene>
    <name evidence="6" type="ORF">K435DRAFT_569572</name>
</gene>
<comment type="similarity">
    <text evidence="1">Belongs to the helicase family. RecQ subfamily.</text>
</comment>
<dbReference type="GO" id="GO:0005737">
    <property type="term" value="C:cytoplasm"/>
    <property type="evidence" value="ECO:0007669"/>
    <property type="project" value="TreeGrafter"/>
</dbReference>
<feature type="non-terminal residue" evidence="6">
    <location>
        <position position="1"/>
    </location>
</feature>
<dbReference type="InterPro" id="IPR027417">
    <property type="entry name" value="P-loop_NTPase"/>
</dbReference>
<dbReference type="Proteomes" id="UP000297245">
    <property type="component" value="Unassembled WGS sequence"/>
</dbReference>
<evidence type="ECO:0000256" key="3">
    <source>
        <dbReference type="ARBA" id="ARBA00023235"/>
    </source>
</evidence>
<dbReference type="OrthoDB" id="3260945at2759"/>
<evidence type="ECO:0000256" key="2">
    <source>
        <dbReference type="ARBA" id="ARBA00023125"/>
    </source>
</evidence>
<reference evidence="6 7" key="1">
    <citation type="journal article" date="2019" name="Nat. Ecol. Evol.">
        <title>Megaphylogeny resolves global patterns of mushroom evolution.</title>
        <authorList>
            <person name="Varga T."/>
            <person name="Krizsan K."/>
            <person name="Foldi C."/>
            <person name="Dima B."/>
            <person name="Sanchez-Garcia M."/>
            <person name="Sanchez-Ramirez S."/>
            <person name="Szollosi G.J."/>
            <person name="Szarkandi J.G."/>
            <person name="Papp V."/>
            <person name="Albert L."/>
            <person name="Andreopoulos W."/>
            <person name="Angelini C."/>
            <person name="Antonin V."/>
            <person name="Barry K.W."/>
            <person name="Bougher N.L."/>
            <person name="Buchanan P."/>
            <person name="Buyck B."/>
            <person name="Bense V."/>
            <person name="Catcheside P."/>
            <person name="Chovatia M."/>
            <person name="Cooper J."/>
            <person name="Damon W."/>
            <person name="Desjardin D."/>
            <person name="Finy P."/>
            <person name="Geml J."/>
            <person name="Haridas S."/>
            <person name="Hughes K."/>
            <person name="Justo A."/>
            <person name="Karasinski D."/>
            <person name="Kautmanova I."/>
            <person name="Kiss B."/>
            <person name="Kocsube S."/>
            <person name="Kotiranta H."/>
            <person name="LaButti K.M."/>
            <person name="Lechner B.E."/>
            <person name="Liimatainen K."/>
            <person name="Lipzen A."/>
            <person name="Lukacs Z."/>
            <person name="Mihaltcheva S."/>
            <person name="Morgado L.N."/>
            <person name="Niskanen T."/>
            <person name="Noordeloos M.E."/>
            <person name="Ohm R.A."/>
            <person name="Ortiz-Santana B."/>
            <person name="Ovrebo C."/>
            <person name="Racz N."/>
            <person name="Riley R."/>
            <person name="Savchenko A."/>
            <person name="Shiryaev A."/>
            <person name="Soop K."/>
            <person name="Spirin V."/>
            <person name="Szebenyi C."/>
            <person name="Tomsovsky M."/>
            <person name="Tulloss R.E."/>
            <person name="Uehling J."/>
            <person name="Grigoriev I.V."/>
            <person name="Vagvolgyi C."/>
            <person name="Papp T."/>
            <person name="Martin F.M."/>
            <person name="Miettinen O."/>
            <person name="Hibbett D.S."/>
            <person name="Nagy L.G."/>
        </authorList>
    </citation>
    <scope>NUCLEOTIDE SEQUENCE [LARGE SCALE GENOMIC DNA]</scope>
    <source>
        <strain evidence="6 7">CBS 962.96</strain>
    </source>
</reference>
<comment type="catalytic activity">
    <reaction evidence="4">
        <text>Couples ATP hydrolysis with the unwinding of duplex DNA by translocating in the 3'-5' direction.</text>
        <dbReference type="EC" id="5.6.2.4"/>
    </reaction>
</comment>
<evidence type="ECO:0000256" key="4">
    <source>
        <dbReference type="ARBA" id="ARBA00034617"/>
    </source>
</evidence>
<protein>
    <recommendedName>
        <fullName evidence="5">DNA 3'-5' helicase</fullName>
        <ecNumber evidence="5">5.6.2.4</ecNumber>
    </recommendedName>
</protein>
<evidence type="ECO:0000313" key="6">
    <source>
        <dbReference type="EMBL" id="THU76266.1"/>
    </source>
</evidence>
<dbReference type="GO" id="GO:0000724">
    <property type="term" value="P:double-strand break repair via homologous recombination"/>
    <property type="evidence" value="ECO:0007669"/>
    <property type="project" value="TreeGrafter"/>
</dbReference>
<dbReference type="GO" id="GO:0043138">
    <property type="term" value="F:3'-5' DNA helicase activity"/>
    <property type="evidence" value="ECO:0007669"/>
    <property type="project" value="UniProtKB-EC"/>
</dbReference>